<name>A0A364Y3P0_9BACT</name>
<dbReference type="CDD" id="cd07821">
    <property type="entry name" value="PYR_PYL_RCAR_like"/>
    <property type="match status" value="1"/>
</dbReference>
<dbReference type="AlphaFoldDB" id="A0A364Y3P0"/>
<dbReference type="SUPFAM" id="SSF55961">
    <property type="entry name" value="Bet v1-like"/>
    <property type="match status" value="1"/>
</dbReference>
<dbReference type="Pfam" id="PF10604">
    <property type="entry name" value="Polyketide_cyc2"/>
    <property type="match status" value="1"/>
</dbReference>
<dbReference type="InterPro" id="IPR023393">
    <property type="entry name" value="START-like_dom_sf"/>
</dbReference>
<dbReference type="PANTHER" id="PTHR39332">
    <property type="entry name" value="BLL4707 PROTEIN"/>
    <property type="match status" value="1"/>
</dbReference>
<evidence type="ECO:0000313" key="1">
    <source>
        <dbReference type="EMBL" id="RAW01532.1"/>
    </source>
</evidence>
<comment type="caution">
    <text evidence="1">The sequence shown here is derived from an EMBL/GenBank/DDBJ whole genome shotgun (WGS) entry which is preliminary data.</text>
</comment>
<dbReference type="Gene3D" id="3.30.530.20">
    <property type="match status" value="1"/>
</dbReference>
<proteinExistence type="predicted"/>
<accession>A0A364Y3P0</accession>
<dbReference type="RefSeq" id="WP_112746271.1">
    <property type="nucleotide sequence ID" value="NZ_QMFY01000003.1"/>
</dbReference>
<dbReference type="PANTHER" id="PTHR39332:SF7">
    <property type="entry name" value="SRPBCC FAMILY PROTEIN"/>
    <property type="match status" value="1"/>
</dbReference>
<gene>
    <name evidence="1" type="ORF">DQQ10_07685</name>
</gene>
<protein>
    <recommendedName>
        <fullName evidence="3">SRPBCC family protein</fullName>
    </recommendedName>
</protein>
<reference evidence="1 2" key="1">
    <citation type="submission" date="2018-06" db="EMBL/GenBank/DDBJ databases">
        <title>Chryseolinea flavus sp. nov., a member of the phylum Bacteroidetes isolated from soil.</title>
        <authorList>
            <person name="Li Y."/>
            <person name="Wang J."/>
        </authorList>
    </citation>
    <scope>NUCLEOTIDE SEQUENCE [LARGE SCALE GENOMIC DNA]</scope>
    <source>
        <strain evidence="1 2">SDU1-6</strain>
    </source>
</reference>
<dbReference type="InterPro" id="IPR019587">
    <property type="entry name" value="Polyketide_cyclase/dehydratase"/>
</dbReference>
<dbReference type="EMBL" id="QMFY01000003">
    <property type="protein sequence ID" value="RAW01532.1"/>
    <property type="molecule type" value="Genomic_DNA"/>
</dbReference>
<keyword evidence="2" id="KW-1185">Reference proteome</keyword>
<evidence type="ECO:0000313" key="2">
    <source>
        <dbReference type="Proteomes" id="UP000251889"/>
    </source>
</evidence>
<sequence>MKSVITTMTINAPSDKVWGVIAKANGLEKWFSAIEKCELDGPAGPGAKRVCTTFQGNVLEETILAVDNDAMVFQYSIDRQDMLPTKDVLGTIHVTRLSDSETNVTWLANYNLLDQSMEQVVSSALDQLYQGGIKGIEDLINN</sequence>
<dbReference type="Proteomes" id="UP000251889">
    <property type="component" value="Unassembled WGS sequence"/>
</dbReference>
<dbReference type="OrthoDB" id="9810827at2"/>
<evidence type="ECO:0008006" key="3">
    <source>
        <dbReference type="Google" id="ProtNLM"/>
    </source>
</evidence>
<organism evidence="1 2">
    <name type="scientific">Pseudochryseolinea flava</name>
    <dbReference type="NCBI Taxonomy" id="2059302"/>
    <lineage>
        <taxon>Bacteria</taxon>
        <taxon>Pseudomonadati</taxon>
        <taxon>Bacteroidota</taxon>
        <taxon>Cytophagia</taxon>
        <taxon>Cytophagales</taxon>
        <taxon>Fulvivirgaceae</taxon>
        <taxon>Pseudochryseolinea</taxon>
    </lineage>
</organism>